<proteinExistence type="predicted"/>
<sequence>MSTRASMLSAVLATIALSFIVVAPAQAKCTRLAFSVNDYGKDGPTKDAKDLLDKYIKEWTSERGISKYRTGKKDVSCELFLDLIIFDEYTCRAEADVCWDG</sequence>
<evidence type="ECO:0000256" key="1">
    <source>
        <dbReference type="SAM" id="SignalP"/>
    </source>
</evidence>
<dbReference type="RefSeq" id="WP_046479734.1">
    <property type="nucleotide sequence ID" value="NZ_LN829118.1"/>
</dbReference>
<dbReference type="AlphaFoldDB" id="A0A0D6JA72"/>
<evidence type="ECO:0000313" key="2">
    <source>
        <dbReference type="EMBL" id="CPR14751.1"/>
    </source>
</evidence>
<accession>A0A0D6JA72</accession>
<feature type="chain" id="PRO_5002306213" evidence="1">
    <location>
        <begin position="28"/>
        <end position="101"/>
    </location>
</feature>
<dbReference type="Proteomes" id="UP000033187">
    <property type="component" value="Chromosome 1"/>
</dbReference>
<protein>
    <submittedName>
        <fullName evidence="2">Uncharacterized protein</fullName>
    </submittedName>
</protein>
<keyword evidence="1" id="KW-0732">Signal</keyword>
<gene>
    <name evidence="2" type="ORF">YBN1229_v1_0051</name>
</gene>
<dbReference type="KEGG" id="fiy:BN1229_v1_0051"/>
<keyword evidence="3" id="KW-1185">Reference proteome</keyword>
<feature type="signal peptide" evidence="1">
    <location>
        <begin position="1"/>
        <end position="27"/>
    </location>
</feature>
<reference evidence="3" key="1">
    <citation type="submission" date="2015-02" db="EMBL/GenBank/DDBJ databases">
        <authorList>
            <person name="Chooi Y.-H."/>
        </authorList>
    </citation>
    <scope>NUCLEOTIDE SEQUENCE [LARGE SCALE GENOMIC DNA]</scope>
    <source>
        <strain evidence="3">strain Y</strain>
    </source>
</reference>
<organism evidence="2 3">
    <name type="scientific">Candidatus Filomicrobium marinum</name>
    <dbReference type="NCBI Taxonomy" id="1608628"/>
    <lineage>
        <taxon>Bacteria</taxon>
        <taxon>Pseudomonadati</taxon>
        <taxon>Pseudomonadota</taxon>
        <taxon>Alphaproteobacteria</taxon>
        <taxon>Hyphomicrobiales</taxon>
        <taxon>Hyphomicrobiaceae</taxon>
        <taxon>Filomicrobium</taxon>
    </lineage>
</organism>
<evidence type="ECO:0000313" key="3">
    <source>
        <dbReference type="Proteomes" id="UP000033187"/>
    </source>
</evidence>
<dbReference type="KEGG" id="fil:BN1229_v1_0049"/>
<dbReference type="EMBL" id="LN829119">
    <property type="protein sequence ID" value="CPR14751.1"/>
    <property type="molecule type" value="Genomic_DNA"/>
</dbReference>
<name>A0A0D6JA72_9HYPH</name>